<evidence type="ECO:0000256" key="1">
    <source>
        <dbReference type="SAM" id="Coils"/>
    </source>
</evidence>
<dbReference type="Gene3D" id="3.30.110.170">
    <property type="entry name" value="Protein of unknown function (DUF541), domain 1"/>
    <property type="match status" value="1"/>
</dbReference>
<evidence type="ECO:0000313" key="3">
    <source>
        <dbReference type="Proteomes" id="UP000237040"/>
    </source>
</evidence>
<dbReference type="RefSeq" id="WP_424586792.1">
    <property type="nucleotide sequence ID" value="NZ_JBNAUB010000013.1"/>
</dbReference>
<protein>
    <recommendedName>
        <fullName evidence="4">DUF541 domain-containing protein</fullName>
    </recommendedName>
</protein>
<proteinExistence type="predicted"/>
<accession>A0A2J6WEH0</accession>
<dbReference type="PANTHER" id="PTHR34387">
    <property type="entry name" value="SLR1258 PROTEIN"/>
    <property type="match status" value="1"/>
</dbReference>
<keyword evidence="1" id="KW-0175">Coiled coil</keyword>
<dbReference type="InterPro" id="IPR052022">
    <property type="entry name" value="26kDa_periplasmic_antigen"/>
</dbReference>
<dbReference type="PANTHER" id="PTHR34387:SF2">
    <property type="entry name" value="SLR1258 PROTEIN"/>
    <property type="match status" value="1"/>
</dbReference>
<dbReference type="GO" id="GO:0006974">
    <property type="term" value="P:DNA damage response"/>
    <property type="evidence" value="ECO:0007669"/>
    <property type="project" value="TreeGrafter"/>
</dbReference>
<gene>
    <name evidence="2" type="ORF">C0189_03025</name>
</gene>
<evidence type="ECO:0008006" key="4">
    <source>
        <dbReference type="Google" id="ProtNLM"/>
    </source>
</evidence>
<name>A0A2J6WEH0_9BACT</name>
<dbReference type="EMBL" id="PNIL01000043">
    <property type="protein sequence ID" value="PMP67530.1"/>
    <property type="molecule type" value="Genomic_DNA"/>
</dbReference>
<sequence>MNKKLLVLFVVIAILTVVFIGGRTLPKGVATADSDPMNHTISVTGEGYVEVVPDVSYLNFGVFFEDPDPAKAMDGLAIKANGIMDILLKQGIAKEKIKTTNLNLSPIYSYNPQTGKSTLEGYRASENFLVETKIEEVGRILSAIVKAGVNDIGGISFDVSNKEDLKLKAIENAMQNARAKADASLKNTNYKVTGIKSISIESINYPQPIFKSFMAGQSETNVPVQGGTLKVNVNVQVVFTFD</sequence>
<dbReference type="Pfam" id="PF04402">
    <property type="entry name" value="SIMPL"/>
    <property type="match status" value="1"/>
</dbReference>
<dbReference type="AlphaFoldDB" id="A0A2J6WEH0"/>
<evidence type="ECO:0000313" key="2">
    <source>
        <dbReference type="EMBL" id="PMP67530.1"/>
    </source>
</evidence>
<feature type="coiled-coil region" evidence="1">
    <location>
        <begin position="160"/>
        <end position="187"/>
    </location>
</feature>
<dbReference type="InterPro" id="IPR007497">
    <property type="entry name" value="SIMPL/DUF541"/>
</dbReference>
<comment type="caution">
    <text evidence="2">The sequence shown here is derived from an EMBL/GenBank/DDBJ whole genome shotgun (WGS) entry which is preliminary data.</text>
</comment>
<dbReference type="Gene3D" id="3.30.70.2970">
    <property type="entry name" value="Protein of unknown function (DUF541), domain 2"/>
    <property type="match status" value="1"/>
</dbReference>
<reference evidence="2 3" key="1">
    <citation type="submission" date="2018-01" db="EMBL/GenBank/DDBJ databases">
        <title>Metagenomic assembled genomes from two thermal pools in the Uzon Caldera, Kamchatka, Russia.</title>
        <authorList>
            <person name="Wilkins L."/>
            <person name="Ettinger C."/>
        </authorList>
    </citation>
    <scope>NUCLEOTIDE SEQUENCE [LARGE SCALE GENOMIC DNA]</scope>
    <source>
        <strain evidence="2">ZAV-07</strain>
    </source>
</reference>
<organism evidence="2 3">
    <name type="scientific">Caldisericum exile</name>
    <dbReference type="NCBI Taxonomy" id="693075"/>
    <lineage>
        <taxon>Bacteria</taxon>
        <taxon>Pseudomonadati</taxon>
        <taxon>Caldisericota/Cryosericota group</taxon>
        <taxon>Caldisericota</taxon>
        <taxon>Caldisericia</taxon>
        <taxon>Caldisericales</taxon>
        <taxon>Caldisericaceae</taxon>
        <taxon>Caldisericum</taxon>
    </lineage>
</organism>
<dbReference type="Proteomes" id="UP000237040">
    <property type="component" value="Unassembled WGS sequence"/>
</dbReference>